<proteinExistence type="predicted"/>
<evidence type="ECO:0000259" key="5">
    <source>
        <dbReference type="PROSITE" id="PS51382"/>
    </source>
</evidence>
<sequence length="546" mass="59752">MRFEQQLALIVVPSWAEHYLDYKRLKTILYASARAMKSGNAKTTEKGALRNGTANASVNGNNANAGLMAFDNFSTLFLEEIEKVDKHYETKLSKGQMKLDELSAKWKADMPADEVGSWKADFHSLVQQLETLTDFTKVNISSCRKILEKADKVAGLPIMSELWPKAHALQFAKSDSDEALLHRARSVWRRCTAVSLSHTAKIDAATAASKGVRFITSDIPTVTELDLNMFPVGKISRVWVALAEDGFGLPIRVPAIVARGSVAGPVVGITSALHGNELNGIPLIHRLFNEISPETLHGTVIAVPVLNTPGFLLSQRGYSDGTDLNRKMPGKLNGSSPQVYTYNIIHRIVCHFEYLIDLHTASSGRINSLYVRADMLNPKAARMARLQNPQIIVHNSNPGGSLRGAAVERGISAITVEIGDPSRFHKRYIKNALIGVSNILSHLCMIPNEEAVPEYEPVLCTRSFWIFAKSGGILNVIPDIATWVRAGDLIATVHSVFGDLIEEYFAPQDGVIVGKHIDPVCQTGTRILHLGVVEDTLATVADDGHL</sequence>
<reference evidence="6" key="1">
    <citation type="submission" date="2022-07" db="EMBL/GenBank/DDBJ databases">
        <title>Phylogenomic reconstructions and comparative analyses of Kickxellomycotina fungi.</title>
        <authorList>
            <person name="Reynolds N.K."/>
            <person name="Stajich J.E."/>
            <person name="Barry K."/>
            <person name="Grigoriev I.V."/>
            <person name="Crous P."/>
            <person name="Smith M.E."/>
        </authorList>
    </citation>
    <scope>NUCLEOTIDE SEQUENCE</scope>
    <source>
        <strain evidence="6">NRRL 3115</strain>
    </source>
</reference>
<protein>
    <recommendedName>
        <fullName evidence="5">SPX domain-containing protein</fullName>
    </recommendedName>
</protein>
<gene>
    <name evidence="6" type="ORF">GGI25_003216</name>
</gene>
<dbReference type="InterPro" id="IPR053138">
    <property type="entry name" value="N-alpha-Ac-DABA_deacetylase"/>
</dbReference>
<dbReference type="GO" id="GO:0016788">
    <property type="term" value="F:hydrolase activity, acting on ester bonds"/>
    <property type="evidence" value="ECO:0007669"/>
    <property type="project" value="InterPro"/>
</dbReference>
<keyword evidence="4" id="KW-0862">Zinc</keyword>
<evidence type="ECO:0000313" key="6">
    <source>
        <dbReference type="EMBL" id="KAJ2677461.1"/>
    </source>
</evidence>
<organism evidence="6 7">
    <name type="scientific">Coemansia spiralis</name>
    <dbReference type="NCBI Taxonomy" id="417178"/>
    <lineage>
        <taxon>Eukaryota</taxon>
        <taxon>Fungi</taxon>
        <taxon>Fungi incertae sedis</taxon>
        <taxon>Zoopagomycota</taxon>
        <taxon>Kickxellomycotina</taxon>
        <taxon>Kickxellomycetes</taxon>
        <taxon>Kickxellales</taxon>
        <taxon>Kickxellaceae</taxon>
        <taxon>Coemansia</taxon>
    </lineage>
</organism>
<dbReference type="PROSITE" id="PS51382">
    <property type="entry name" value="SPX"/>
    <property type="match status" value="1"/>
</dbReference>
<dbReference type="SUPFAM" id="SSF53187">
    <property type="entry name" value="Zn-dependent exopeptidases"/>
    <property type="match status" value="1"/>
</dbReference>
<keyword evidence="2" id="KW-0479">Metal-binding</keyword>
<accession>A0A9W8G790</accession>
<evidence type="ECO:0000256" key="3">
    <source>
        <dbReference type="ARBA" id="ARBA00022801"/>
    </source>
</evidence>
<dbReference type="Pfam" id="PF03105">
    <property type="entry name" value="SPX"/>
    <property type="match status" value="1"/>
</dbReference>
<evidence type="ECO:0000313" key="7">
    <source>
        <dbReference type="Proteomes" id="UP001151518"/>
    </source>
</evidence>
<comment type="caution">
    <text evidence="6">The sequence shown here is derived from an EMBL/GenBank/DDBJ whole genome shotgun (WGS) entry which is preliminary data.</text>
</comment>
<feature type="domain" description="SPX" evidence="5">
    <location>
        <begin position="1"/>
        <end position="164"/>
    </location>
</feature>
<dbReference type="AlphaFoldDB" id="A0A9W8G790"/>
<evidence type="ECO:0000256" key="2">
    <source>
        <dbReference type="ARBA" id="ARBA00022723"/>
    </source>
</evidence>
<keyword evidence="3" id="KW-0378">Hydrolase</keyword>
<dbReference type="Proteomes" id="UP001151518">
    <property type="component" value="Unassembled WGS sequence"/>
</dbReference>
<dbReference type="OrthoDB" id="5588846at2759"/>
<dbReference type="GO" id="GO:0046872">
    <property type="term" value="F:metal ion binding"/>
    <property type="evidence" value="ECO:0007669"/>
    <property type="project" value="UniProtKB-KW"/>
</dbReference>
<dbReference type="Gene3D" id="3.40.630.10">
    <property type="entry name" value="Zn peptidases"/>
    <property type="match status" value="1"/>
</dbReference>
<dbReference type="Pfam" id="PF24827">
    <property type="entry name" value="AstE_AspA_cat"/>
    <property type="match status" value="1"/>
</dbReference>
<evidence type="ECO:0000256" key="4">
    <source>
        <dbReference type="ARBA" id="ARBA00022833"/>
    </source>
</evidence>
<comment type="cofactor">
    <cofactor evidence="1">
        <name>Zn(2+)</name>
        <dbReference type="ChEBI" id="CHEBI:29105"/>
    </cofactor>
</comment>
<name>A0A9W8G790_9FUNG</name>
<dbReference type="InterPro" id="IPR055438">
    <property type="entry name" value="AstE_AspA_cat"/>
</dbReference>
<evidence type="ECO:0000256" key="1">
    <source>
        <dbReference type="ARBA" id="ARBA00001947"/>
    </source>
</evidence>
<dbReference type="PANTHER" id="PTHR37326">
    <property type="entry name" value="BLL3975 PROTEIN"/>
    <property type="match status" value="1"/>
</dbReference>
<dbReference type="CDD" id="cd06251">
    <property type="entry name" value="M14_ASTE_ASPA-like"/>
    <property type="match status" value="1"/>
</dbReference>
<dbReference type="PANTHER" id="PTHR37326:SF1">
    <property type="entry name" value="BLL3975 PROTEIN"/>
    <property type="match status" value="1"/>
</dbReference>
<dbReference type="EMBL" id="JANBTW010000033">
    <property type="protein sequence ID" value="KAJ2677461.1"/>
    <property type="molecule type" value="Genomic_DNA"/>
</dbReference>
<dbReference type="CDD" id="cd14447">
    <property type="entry name" value="SPX"/>
    <property type="match status" value="1"/>
</dbReference>
<dbReference type="InterPro" id="IPR004331">
    <property type="entry name" value="SPX_dom"/>
</dbReference>